<feature type="signal peptide" evidence="1">
    <location>
        <begin position="1"/>
        <end position="25"/>
    </location>
</feature>
<accession>A0ABS6HAP1</accession>
<gene>
    <name evidence="2" type="ORF">JJQ90_12620</name>
</gene>
<proteinExistence type="predicted"/>
<dbReference type="Proteomes" id="UP000689967">
    <property type="component" value="Unassembled WGS sequence"/>
</dbReference>
<comment type="caution">
    <text evidence="2">The sequence shown here is derived from an EMBL/GenBank/DDBJ whole genome shotgun (WGS) entry which is preliminary data.</text>
</comment>
<keyword evidence="3" id="KW-1185">Reference proteome</keyword>
<sequence>MTRFHHIAAAALAAGTLALAIPASAQTIAENSYFPQVVGSGENAEVVYGPGPARNIVGGGAVTVTEEPNGSVHIRHTDNSFVQQGREGVRAVTVGSGESQRTVWVPVGAAAQRTDTGFRG</sequence>
<dbReference type="EMBL" id="JAERQM010000003">
    <property type="protein sequence ID" value="MBU8544556.1"/>
    <property type="molecule type" value="Genomic_DNA"/>
</dbReference>
<evidence type="ECO:0000313" key="3">
    <source>
        <dbReference type="Proteomes" id="UP000689967"/>
    </source>
</evidence>
<name>A0ABS6HAP1_9PROT</name>
<dbReference type="RefSeq" id="WP_216875870.1">
    <property type="nucleotide sequence ID" value="NZ_JAERQM010000003.1"/>
</dbReference>
<organism evidence="2 3">
    <name type="scientific">Falsiroseomonas oleicola</name>
    <dbReference type="NCBI Taxonomy" id="2801474"/>
    <lineage>
        <taxon>Bacteria</taxon>
        <taxon>Pseudomonadati</taxon>
        <taxon>Pseudomonadota</taxon>
        <taxon>Alphaproteobacteria</taxon>
        <taxon>Acetobacterales</taxon>
        <taxon>Roseomonadaceae</taxon>
        <taxon>Falsiroseomonas</taxon>
    </lineage>
</organism>
<evidence type="ECO:0000256" key="1">
    <source>
        <dbReference type="SAM" id="SignalP"/>
    </source>
</evidence>
<protein>
    <submittedName>
        <fullName evidence="2">Uncharacterized protein</fullName>
    </submittedName>
</protein>
<keyword evidence="1" id="KW-0732">Signal</keyword>
<evidence type="ECO:0000313" key="2">
    <source>
        <dbReference type="EMBL" id="MBU8544556.1"/>
    </source>
</evidence>
<reference evidence="2 3" key="1">
    <citation type="submission" date="2021-01" db="EMBL/GenBank/DDBJ databases">
        <title>Roseomonas sp. nov, a bacterium isolated from an oil production mixture in Yumen Oilfield.</title>
        <authorList>
            <person name="Wu D."/>
        </authorList>
    </citation>
    <scope>NUCLEOTIDE SEQUENCE [LARGE SCALE GENOMIC DNA]</scope>
    <source>
        <strain evidence="2 3">ROY-5-3</strain>
    </source>
</reference>
<feature type="chain" id="PRO_5047448505" evidence="1">
    <location>
        <begin position="26"/>
        <end position="120"/>
    </location>
</feature>